<reference evidence="1 2" key="1">
    <citation type="submission" date="2015-10" db="EMBL/GenBank/DDBJ databases">
        <title>Metagenome-Assembled Genomes uncover a global brackish microbiome.</title>
        <authorList>
            <person name="Hugerth L.W."/>
            <person name="Larsson J."/>
            <person name="Alneberg J."/>
            <person name="Lindh M.V."/>
            <person name="Legrand C."/>
            <person name="Pinhassi J."/>
            <person name="Andersson A.F."/>
        </authorList>
    </citation>
    <scope>NUCLEOTIDE SEQUENCE [LARGE SCALE GENOMIC DNA]</scope>
    <source>
        <strain evidence="1">BACL6 MAG-120924-bin43</strain>
    </source>
</reference>
<evidence type="ECO:0000313" key="2">
    <source>
        <dbReference type="Proteomes" id="UP000051017"/>
    </source>
</evidence>
<gene>
    <name evidence="1" type="ORF">ABR75_05810</name>
</gene>
<dbReference type="Proteomes" id="UP000051017">
    <property type="component" value="Unassembled WGS sequence"/>
</dbReference>
<accession>A0A0R2QA00</accession>
<evidence type="ECO:0000313" key="1">
    <source>
        <dbReference type="EMBL" id="KRO47118.1"/>
    </source>
</evidence>
<dbReference type="EMBL" id="LIBJ01000192">
    <property type="protein sequence ID" value="KRO47118.1"/>
    <property type="molecule type" value="Genomic_DNA"/>
</dbReference>
<sequence>MVLSVFERRRIAVLTAITLIIMFGVRGFNSSSSDAVTTTVTIATTIPPIDETEIPAAVILGGPAPLAPTGSAAIAYPATQTDVITGTAAYSNLGYTETAVCYSIEAPIGRVVTVTNINNGRSITCTNVFSLLVPNGVTVILHTSVFIKLADLIDSPIPVKISW</sequence>
<proteinExistence type="predicted"/>
<comment type="caution">
    <text evidence="1">The sequence shown here is derived from an EMBL/GenBank/DDBJ whole genome shotgun (WGS) entry which is preliminary data.</text>
</comment>
<organism evidence="1 2">
    <name type="scientific">Acidimicrobiia bacterium BACL6 MAG-120924-bin43</name>
    <dbReference type="NCBI Taxonomy" id="1655583"/>
    <lineage>
        <taxon>Bacteria</taxon>
        <taxon>Bacillati</taxon>
        <taxon>Actinomycetota</taxon>
        <taxon>Acidimicrobiia</taxon>
        <taxon>acIV cluster</taxon>
    </lineage>
</organism>
<dbReference type="AlphaFoldDB" id="A0A0R2QA00"/>
<name>A0A0R2QA00_9ACTN</name>
<protein>
    <submittedName>
        <fullName evidence="1">Uncharacterized protein</fullName>
    </submittedName>
</protein>